<accession>A0A7N9CGX1</accession>
<organism evidence="2 3">
    <name type="scientific">Macaca fascicularis</name>
    <name type="common">Crab-eating macaque</name>
    <name type="synonym">Cynomolgus monkey</name>
    <dbReference type="NCBI Taxonomy" id="9541"/>
    <lineage>
        <taxon>Eukaryota</taxon>
        <taxon>Metazoa</taxon>
        <taxon>Chordata</taxon>
        <taxon>Craniata</taxon>
        <taxon>Vertebrata</taxon>
        <taxon>Euteleostomi</taxon>
        <taxon>Mammalia</taxon>
        <taxon>Eutheria</taxon>
        <taxon>Euarchontoglires</taxon>
        <taxon>Primates</taxon>
        <taxon>Haplorrhini</taxon>
        <taxon>Catarrhini</taxon>
        <taxon>Cercopithecidae</taxon>
        <taxon>Cercopithecinae</taxon>
        <taxon>Macaca</taxon>
    </lineage>
</organism>
<dbReference type="Ensembl" id="ENSMFAT00000101362.1">
    <property type="protein sequence ID" value="ENSMFAP00000047765.1"/>
    <property type="gene ID" value="ENSMFAG00000049650.1"/>
</dbReference>
<name>A0A7N9CGX1_MACFA</name>
<dbReference type="Proteomes" id="UP000233100">
    <property type="component" value="Chromosome 5"/>
</dbReference>
<sequence length="54" mass="6185">MTPMSETLNLRRRQIKGLPRKQGHSGDYSRVRGPRRLSGSWRDRAPTSSSCPPY</sequence>
<evidence type="ECO:0000313" key="2">
    <source>
        <dbReference type="Ensembl" id="ENSMFAP00000047765.1"/>
    </source>
</evidence>
<evidence type="ECO:0000313" key="3">
    <source>
        <dbReference type="Proteomes" id="UP000233100"/>
    </source>
</evidence>
<proteinExistence type="predicted"/>
<protein>
    <submittedName>
        <fullName evidence="2">Uncharacterized protein</fullName>
    </submittedName>
</protein>
<keyword evidence="3" id="KW-1185">Reference proteome</keyword>
<reference evidence="2" key="2">
    <citation type="submission" date="2025-08" db="UniProtKB">
        <authorList>
            <consortium name="Ensembl"/>
        </authorList>
    </citation>
    <scope>IDENTIFICATION</scope>
</reference>
<feature type="region of interest" description="Disordered" evidence="1">
    <location>
        <begin position="1"/>
        <end position="54"/>
    </location>
</feature>
<dbReference type="AlphaFoldDB" id="A0A7N9CGX1"/>
<evidence type="ECO:0000256" key="1">
    <source>
        <dbReference type="SAM" id="MobiDB-lite"/>
    </source>
</evidence>
<feature type="compositionally biased region" description="Basic residues" evidence="1">
    <location>
        <begin position="10"/>
        <end position="23"/>
    </location>
</feature>
<reference evidence="2 3" key="1">
    <citation type="submission" date="2013-03" db="EMBL/GenBank/DDBJ databases">
        <authorList>
            <person name="Warren W."/>
            <person name="Wilson R.K."/>
        </authorList>
    </citation>
    <scope>NUCLEOTIDE SEQUENCE</scope>
</reference>
<reference evidence="2" key="3">
    <citation type="submission" date="2025-09" db="UniProtKB">
        <authorList>
            <consortium name="Ensembl"/>
        </authorList>
    </citation>
    <scope>IDENTIFICATION</scope>
</reference>